<comment type="caution">
    <text evidence="2">The sequence shown here is derived from an EMBL/GenBank/DDBJ whole genome shotgun (WGS) entry which is preliminary data.</text>
</comment>
<dbReference type="GO" id="GO:0005737">
    <property type="term" value="C:cytoplasm"/>
    <property type="evidence" value="ECO:0007669"/>
    <property type="project" value="TreeGrafter"/>
</dbReference>
<evidence type="ECO:0000259" key="1">
    <source>
        <dbReference type="Pfam" id="PF01370"/>
    </source>
</evidence>
<dbReference type="OrthoDB" id="9807212at2"/>
<dbReference type="PANTHER" id="PTHR48079:SF6">
    <property type="entry name" value="NAD(P)-BINDING DOMAIN-CONTAINING PROTEIN-RELATED"/>
    <property type="match status" value="1"/>
</dbReference>
<dbReference type="InterPro" id="IPR001509">
    <property type="entry name" value="Epimerase_deHydtase"/>
</dbReference>
<evidence type="ECO:0000313" key="2">
    <source>
        <dbReference type="EMBL" id="TDF97722.1"/>
    </source>
</evidence>
<dbReference type="PANTHER" id="PTHR48079">
    <property type="entry name" value="PROTEIN YEEZ"/>
    <property type="match status" value="1"/>
</dbReference>
<dbReference type="AlphaFoldDB" id="A0A4R5KQV6"/>
<protein>
    <submittedName>
        <fullName evidence="2">NAD-dependent epimerase/dehydratase family protein</fullName>
    </submittedName>
</protein>
<proteinExistence type="predicted"/>
<dbReference type="InterPro" id="IPR036291">
    <property type="entry name" value="NAD(P)-bd_dom_sf"/>
</dbReference>
<dbReference type="Gene3D" id="3.40.50.720">
    <property type="entry name" value="NAD(P)-binding Rossmann-like Domain"/>
    <property type="match status" value="1"/>
</dbReference>
<dbReference type="Proteomes" id="UP000295636">
    <property type="component" value="Unassembled WGS sequence"/>
</dbReference>
<dbReference type="GO" id="GO:0004029">
    <property type="term" value="F:aldehyde dehydrogenase (NAD+) activity"/>
    <property type="evidence" value="ECO:0007669"/>
    <property type="project" value="TreeGrafter"/>
</dbReference>
<name>A0A4R5KQV6_9BACL</name>
<dbReference type="InterPro" id="IPR051783">
    <property type="entry name" value="NAD(P)-dependent_oxidoreduct"/>
</dbReference>
<dbReference type="Pfam" id="PF01370">
    <property type="entry name" value="Epimerase"/>
    <property type="match status" value="1"/>
</dbReference>
<gene>
    <name evidence="2" type="ORF">E1757_14095</name>
</gene>
<feature type="domain" description="NAD-dependent epimerase/dehydratase" evidence="1">
    <location>
        <begin position="7"/>
        <end position="235"/>
    </location>
</feature>
<keyword evidence="3" id="KW-1185">Reference proteome</keyword>
<accession>A0A4R5KQV6</accession>
<reference evidence="2 3" key="1">
    <citation type="submission" date="2019-03" db="EMBL/GenBank/DDBJ databases">
        <title>This is whole genome sequence of Paenibacillus sp MS74 strain.</title>
        <authorList>
            <person name="Trinh H.N."/>
        </authorList>
    </citation>
    <scope>NUCLEOTIDE SEQUENCE [LARGE SCALE GENOMIC DNA]</scope>
    <source>
        <strain evidence="2 3">MS74</strain>
    </source>
</reference>
<dbReference type="EMBL" id="SMRT01000005">
    <property type="protein sequence ID" value="TDF97722.1"/>
    <property type="molecule type" value="Genomic_DNA"/>
</dbReference>
<sequence length="342" mass="38303">MEWMRAFVTGGTGLLGNNLVRALTEKGWQVKALARSLSKADRLLRSLDVELVEGDMMDVDSWANRLSGCDVLFHTAAYFRETFRNGDHWTNLEKVNVIRTVRLFELAKLHGIGKIIHTSTNATIRKREDGRISDESDLLNPHETLNLYGKSKAIGDLAIEALARKHRISVVTIMPAWMFGPGDAAPTGSGQLVLNFLNRKLPGYFPSGIDVVDARDVASAMIGAAETAPGGERYIVSAYHKSLEELFRIMEQVSGVKSPTRKYPLPMVYMSTWLNERIASLRQKETDLSVGELRVMTEMKRTSSAKALKELQISFRPFEDTIRDSVEWHRIHTMAGNEGLNV</sequence>
<dbReference type="SUPFAM" id="SSF51735">
    <property type="entry name" value="NAD(P)-binding Rossmann-fold domains"/>
    <property type="match status" value="1"/>
</dbReference>
<organism evidence="2 3">
    <name type="scientific">Paenibacillus piri</name>
    <dbReference type="NCBI Taxonomy" id="2547395"/>
    <lineage>
        <taxon>Bacteria</taxon>
        <taxon>Bacillati</taxon>
        <taxon>Bacillota</taxon>
        <taxon>Bacilli</taxon>
        <taxon>Bacillales</taxon>
        <taxon>Paenibacillaceae</taxon>
        <taxon>Paenibacillus</taxon>
    </lineage>
</organism>
<evidence type="ECO:0000313" key="3">
    <source>
        <dbReference type="Proteomes" id="UP000295636"/>
    </source>
</evidence>